<proteinExistence type="predicted"/>
<evidence type="ECO:0000313" key="3">
    <source>
        <dbReference type="Proteomes" id="UP000265520"/>
    </source>
</evidence>
<evidence type="ECO:0000313" key="2">
    <source>
        <dbReference type="EMBL" id="MCI44498.1"/>
    </source>
</evidence>
<sequence length="47" mass="5530">MCWMLSGLAVMMPWIFPGRTKTAVLVGQLRRICVVQSRKRWRFSMNS</sequence>
<organism evidence="2 3">
    <name type="scientific">Trifolium medium</name>
    <dbReference type="NCBI Taxonomy" id="97028"/>
    <lineage>
        <taxon>Eukaryota</taxon>
        <taxon>Viridiplantae</taxon>
        <taxon>Streptophyta</taxon>
        <taxon>Embryophyta</taxon>
        <taxon>Tracheophyta</taxon>
        <taxon>Spermatophyta</taxon>
        <taxon>Magnoliopsida</taxon>
        <taxon>eudicotyledons</taxon>
        <taxon>Gunneridae</taxon>
        <taxon>Pentapetalae</taxon>
        <taxon>rosids</taxon>
        <taxon>fabids</taxon>
        <taxon>Fabales</taxon>
        <taxon>Fabaceae</taxon>
        <taxon>Papilionoideae</taxon>
        <taxon>50 kb inversion clade</taxon>
        <taxon>NPAAA clade</taxon>
        <taxon>Hologalegina</taxon>
        <taxon>IRL clade</taxon>
        <taxon>Trifolieae</taxon>
        <taxon>Trifolium</taxon>
    </lineage>
</organism>
<keyword evidence="1" id="KW-0732">Signal</keyword>
<keyword evidence="3" id="KW-1185">Reference proteome</keyword>
<dbReference type="EMBL" id="LXQA010331419">
    <property type="protein sequence ID" value="MCI44498.1"/>
    <property type="molecule type" value="Genomic_DNA"/>
</dbReference>
<name>A0A392S6N8_9FABA</name>
<feature type="non-terminal residue" evidence="2">
    <location>
        <position position="47"/>
    </location>
</feature>
<dbReference type="Proteomes" id="UP000265520">
    <property type="component" value="Unassembled WGS sequence"/>
</dbReference>
<protein>
    <submittedName>
        <fullName evidence="2">Uncharacterized protein</fullName>
    </submittedName>
</protein>
<reference evidence="2 3" key="1">
    <citation type="journal article" date="2018" name="Front. Plant Sci.">
        <title>Red Clover (Trifolium pratense) and Zigzag Clover (T. medium) - A Picture of Genomic Similarities and Differences.</title>
        <authorList>
            <person name="Dluhosova J."/>
            <person name="Istvanek J."/>
            <person name="Nedelnik J."/>
            <person name="Repkova J."/>
        </authorList>
    </citation>
    <scope>NUCLEOTIDE SEQUENCE [LARGE SCALE GENOMIC DNA]</scope>
    <source>
        <strain evidence="3">cv. 10/8</strain>
        <tissue evidence="2">Leaf</tissue>
    </source>
</reference>
<accession>A0A392S6N8</accession>
<dbReference type="AlphaFoldDB" id="A0A392S6N8"/>
<evidence type="ECO:0000256" key="1">
    <source>
        <dbReference type="SAM" id="SignalP"/>
    </source>
</evidence>
<comment type="caution">
    <text evidence="2">The sequence shown here is derived from an EMBL/GenBank/DDBJ whole genome shotgun (WGS) entry which is preliminary data.</text>
</comment>
<feature type="chain" id="PRO_5017203002" evidence="1">
    <location>
        <begin position="23"/>
        <end position="47"/>
    </location>
</feature>
<feature type="signal peptide" evidence="1">
    <location>
        <begin position="1"/>
        <end position="22"/>
    </location>
</feature>